<protein>
    <submittedName>
        <fullName evidence="2">Uncharacterized protein</fullName>
    </submittedName>
</protein>
<name>A0A9P1J1G4_9PELO</name>
<feature type="transmembrane region" description="Helical" evidence="1">
    <location>
        <begin position="21"/>
        <end position="41"/>
    </location>
</feature>
<comment type="caution">
    <text evidence="2">The sequence shown here is derived from an EMBL/GenBank/DDBJ whole genome shotgun (WGS) entry which is preliminary data.</text>
</comment>
<organism evidence="2 3">
    <name type="scientific">Caenorhabditis angaria</name>
    <dbReference type="NCBI Taxonomy" id="860376"/>
    <lineage>
        <taxon>Eukaryota</taxon>
        <taxon>Metazoa</taxon>
        <taxon>Ecdysozoa</taxon>
        <taxon>Nematoda</taxon>
        <taxon>Chromadorea</taxon>
        <taxon>Rhabditida</taxon>
        <taxon>Rhabditina</taxon>
        <taxon>Rhabditomorpha</taxon>
        <taxon>Rhabditoidea</taxon>
        <taxon>Rhabditidae</taxon>
        <taxon>Peloderinae</taxon>
        <taxon>Caenorhabditis</taxon>
    </lineage>
</organism>
<feature type="transmembrane region" description="Helical" evidence="1">
    <location>
        <begin position="114"/>
        <end position="138"/>
    </location>
</feature>
<feature type="transmembrane region" description="Helical" evidence="1">
    <location>
        <begin position="53"/>
        <end position="71"/>
    </location>
</feature>
<proteinExistence type="predicted"/>
<keyword evidence="1" id="KW-0472">Membrane</keyword>
<dbReference type="Proteomes" id="UP001152747">
    <property type="component" value="Unassembled WGS sequence"/>
</dbReference>
<gene>
    <name evidence="2" type="ORF">CAMP_LOCUS17169</name>
</gene>
<keyword evidence="1" id="KW-1133">Transmembrane helix</keyword>
<evidence type="ECO:0000313" key="3">
    <source>
        <dbReference type="Proteomes" id="UP001152747"/>
    </source>
</evidence>
<keyword evidence="3" id="KW-1185">Reference proteome</keyword>
<sequence length="190" mass="21771">MVCAKVFELFFSKSKFVLHGIIEKLLMCAELFMSANVVLWFKLLKYFEGKEGLFAFSTLIFGLVHYCCIELTCRGRRFFILPFLLISKSVQYYIVSNEVEPFVPVSERPAWFEFFIQLLPFEIVIISSGLIVTWCFLWKVAFEQLQQRVVQENVLPGPGILKNVKVDAEVASIHTPPLRKVQFAGSSASV</sequence>
<accession>A0A9P1J1G4</accession>
<dbReference type="EMBL" id="CANHGI010000006">
    <property type="protein sequence ID" value="CAI5454532.1"/>
    <property type="molecule type" value="Genomic_DNA"/>
</dbReference>
<evidence type="ECO:0000313" key="2">
    <source>
        <dbReference type="EMBL" id="CAI5454532.1"/>
    </source>
</evidence>
<evidence type="ECO:0000256" key="1">
    <source>
        <dbReference type="SAM" id="Phobius"/>
    </source>
</evidence>
<reference evidence="2" key="1">
    <citation type="submission" date="2022-11" db="EMBL/GenBank/DDBJ databases">
        <authorList>
            <person name="Kikuchi T."/>
        </authorList>
    </citation>
    <scope>NUCLEOTIDE SEQUENCE</scope>
    <source>
        <strain evidence="2">PS1010</strain>
    </source>
</reference>
<feature type="transmembrane region" description="Helical" evidence="1">
    <location>
        <begin position="78"/>
        <end position="94"/>
    </location>
</feature>
<dbReference type="AlphaFoldDB" id="A0A9P1J1G4"/>
<keyword evidence="1" id="KW-0812">Transmembrane</keyword>